<evidence type="ECO:0000256" key="1">
    <source>
        <dbReference type="ARBA" id="ARBA00022723"/>
    </source>
</evidence>
<evidence type="ECO:0000256" key="2">
    <source>
        <dbReference type="ARBA" id="ARBA00023015"/>
    </source>
</evidence>
<dbReference type="GO" id="GO:0000981">
    <property type="term" value="F:DNA-binding transcription factor activity, RNA polymerase II-specific"/>
    <property type="evidence" value="ECO:0007669"/>
    <property type="project" value="InterPro"/>
</dbReference>
<dbReference type="Pfam" id="PF00172">
    <property type="entry name" value="Zn_clus"/>
    <property type="match status" value="1"/>
</dbReference>
<evidence type="ECO:0000313" key="8">
    <source>
        <dbReference type="EMBL" id="KAE8332799.1"/>
    </source>
</evidence>
<evidence type="ECO:0000313" key="9">
    <source>
        <dbReference type="Proteomes" id="UP000325945"/>
    </source>
</evidence>
<dbReference type="GO" id="GO:0000435">
    <property type="term" value="P:positive regulation of transcription from RNA polymerase II promoter by galactose"/>
    <property type="evidence" value="ECO:0007669"/>
    <property type="project" value="TreeGrafter"/>
</dbReference>
<dbReference type="SUPFAM" id="SSF57701">
    <property type="entry name" value="Zn2/Cys6 DNA-binding domain"/>
    <property type="match status" value="1"/>
</dbReference>
<dbReference type="Proteomes" id="UP000325945">
    <property type="component" value="Unassembled WGS sequence"/>
</dbReference>
<gene>
    <name evidence="8" type="ORF">BDV39DRAFT_215860</name>
</gene>
<accession>A0A5N6XL08</accession>
<dbReference type="InterPro" id="IPR007219">
    <property type="entry name" value="XnlR_reg_dom"/>
</dbReference>
<keyword evidence="9" id="KW-1185">Reference proteome</keyword>
<dbReference type="PROSITE" id="PS50048">
    <property type="entry name" value="ZN2_CY6_FUNGAL_2"/>
    <property type="match status" value="1"/>
</dbReference>
<keyword evidence="1" id="KW-0479">Metal-binding</keyword>
<proteinExistence type="predicted"/>
<feature type="region of interest" description="Disordered" evidence="6">
    <location>
        <begin position="179"/>
        <end position="201"/>
    </location>
</feature>
<dbReference type="Pfam" id="PF04082">
    <property type="entry name" value="Fungal_trans"/>
    <property type="match status" value="1"/>
</dbReference>
<evidence type="ECO:0000256" key="3">
    <source>
        <dbReference type="ARBA" id="ARBA00023125"/>
    </source>
</evidence>
<sequence length="735" mass="81143">MDSSPGTEPQGRSLERQAPIQDDGESAERDAKTPSRAKRGKYISKACNECKRRKAKCNGRRPCGRCAHQSIPCDQDEIRRLKEQVAALQRQKAQQADDGGNCNDIPSPFETPTSFTRPPEPSSNIQQTTPTSWTGSAIAPDATAPADSSHRQAASNYAFNFRLARTHLDAMGILNVSGGEERDPKLQTSSGPQAPSLSTDPLWMIPRGEAIRLASVYEEEIGLSYPFLNVPNVVLHINRLYDSLETASRCGFSCLALPGPTVIGKEDLQILKMVLASASIIETSGSSQIAQNLSNTVKDAVQINIWQPVGVKTVEVFTLLAIYEFLADNDLLAWRLIGIVARWCLELRLNQACTVDRIFTNAEDRRYAIRLFWCIHTLDRRWGFGTGLPFAIQNDDIDSSLPEPDDEVPYLKAMVAYSRIGSKVWYSTYSARHGALPVRRDDVGYLDYLVTQWVDSLPECLRLPPDGSPPAACPSRGVQRLQLLLHLRAGQMRILLYQPLLHSVSQMRANWAQTEAVIGIAKDTIRRLDHLNRTTDIYQTQQMCFNHFLVTSLGIIFLAVSMAPEEFSNVVRDEFYMALDLVKSFSGNSFVSRRLWNMIRGLRDIGGKLGLGSSSRHPSDDINGDNNIPATDSVVAPDDTHRIAASSAASQPAPSLHGAFSTLESSTILSQQLGGETGLSETISGLQMTQDLSEMFETMEQGRGFLDTWGSIHEIPRGPSSIADIDFSQIVADLF</sequence>
<dbReference type="SMART" id="SM00906">
    <property type="entry name" value="Fungal_trans"/>
    <property type="match status" value="1"/>
</dbReference>
<dbReference type="AlphaFoldDB" id="A0A5N6XL08"/>
<feature type="compositionally biased region" description="Polar residues" evidence="6">
    <location>
        <begin position="186"/>
        <end position="199"/>
    </location>
</feature>
<name>A0A5N6XL08_9EURO</name>
<dbReference type="PROSITE" id="PS00463">
    <property type="entry name" value="ZN2_CY6_FUNGAL_1"/>
    <property type="match status" value="1"/>
</dbReference>
<feature type="region of interest" description="Disordered" evidence="6">
    <location>
        <begin position="1"/>
        <end position="39"/>
    </location>
</feature>
<feature type="domain" description="Zn(2)-C6 fungal-type" evidence="7">
    <location>
        <begin position="46"/>
        <end position="73"/>
    </location>
</feature>
<dbReference type="CDD" id="cd00067">
    <property type="entry name" value="GAL4"/>
    <property type="match status" value="1"/>
</dbReference>
<dbReference type="InterPro" id="IPR036864">
    <property type="entry name" value="Zn2-C6_fun-type_DNA-bd_sf"/>
</dbReference>
<feature type="region of interest" description="Disordered" evidence="6">
    <location>
        <begin position="613"/>
        <end position="633"/>
    </location>
</feature>
<dbReference type="EMBL" id="ML741764">
    <property type="protein sequence ID" value="KAE8332799.1"/>
    <property type="molecule type" value="Genomic_DNA"/>
</dbReference>
<evidence type="ECO:0000259" key="7">
    <source>
        <dbReference type="PROSITE" id="PS50048"/>
    </source>
</evidence>
<dbReference type="Gene3D" id="4.10.240.10">
    <property type="entry name" value="Zn(2)-C6 fungal-type DNA-binding domain"/>
    <property type="match status" value="1"/>
</dbReference>
<keyword evidence="3" id="KW-0238">DNA-binding</keyword>
<dbReference type="PANTHER" id="PTHR47424">
    <property type="entry name" value="REGULATORY PROTEIN GAL4"/>
    <property type="match status" value="1"/>
</dbReference>
<feature type="region of interest" description="Disordered" evidence="6">
    <location>
        <begin position="90"/>
        <end position="149"/>
    </location>
</feature>
<dbReference type="CDD" id="cd12148">
    <property type="entry name" value="fungal_TF_MHR"/>
    <property type="match status" value="1"/>
</dbReference>
<keyword evidence="5" id="KW-0539">Nucleus</keyword>
<reference evidence="9" key="1">
    <citation type="submission" date="2019-04" db="EMBL/GenBank/DDBJ databases">
        <title>Friends and foes A comparative genomics studyof 23 Aspergillus species from section Flavi.</title>
        <authorList>
            <consortium name="DOE Joint Genome Institute"/>
            <person name="Kjaerbolling I."/>
            <person name="Vesth T."/>
            <person name="Frisvad J.C."/>
            <person name="Nybo J.L."/>
            <person name="Theobald S."/>
            <person name="Kildgaard S."/>
            <person name="Isbrandt T."/>
            <person name="Kuo A."/>
            <person name="Sato A."/>
            <person name="Lyhne E.K."/>
            <person name="Kogle M.E."/>
            <person name="Wiebenga A."/>
            <person name="Kun R.S."/>
            <person name="Lubbers R.J."/>
            <person name="Makela M.R."/>
            <person name="Barry K."/>
            <person name="Chovatia M."/>
            <person name="Clum A."/>
            <person name="Daum C."/>
            <person name="Haridas S."/>
            <person name="He G."/>
            <person name="LaButti K."/>
            <person name="Lipzen A."/>
            <person name="Mondo S."/>
            <person name="Riley R."/>
            <person name="Salamov A."/>
            <person name="Simmons B.A."/>
            <person name="Magnuson J.K."/>
            <person name="Henrissat B."/>
            <person name="Mortensen U.H."/>
            <person name="Larsen T.O."/>
            <person name="Devries R.P."/>
            <person name="Grigoriev I.V."/>
            <person name="Machida M."/>
            <person name="Baker S.E."/>
            <person name="Andersen M.R."/>
        </authorList>
    </citation>
    <scope>NUCLEOTIDE SEQUENCE [LARGE SCALE GENOMIC DNA]</scope>
    <source>
        <strain evidence="9">CBS 130017</strain>
    </source>
</reference>
<dbReference type="GO" id="GO:0006351">
    <property type="term" value="P:DNA-templated transcription"/>
    <property type="evidence" value="ECO:0007669"/>
    <property type="project" value="InterPro"/>
</dbReference>
<feature type="compositionally biased region" description="Polar residues" evidence="6">
    <location>
        <begin position="110"/>
        <end position="135"/>
    </location>
</feature>
<dbReference type="GO" id="GO:0000978">
    <property type="term" value="F:RNA polymerase II cis-regulatory region sequence-specific DNA binding"/>
    <property type="evidence" value="ECO:0007669"/>
    <property type="project" value="TreeGrafter"/>
</dbReference>
<protein>
    <recommendedName>
        <fullName evidence="7">Zn(2)-C6 fungal-type domain-containing protein</fullName>
    </recommendedName>
</protein>
<keyword evidence="2" id="KW-0805">Transcription regulation</keyword>
<dbReference type="InterPro" id="IPR001138">
    <property type="entry name" value="Zn2Cys6_DnaBD"/>
</dbReference>
<dbReference type="GO" id="GO:0008270">
    <property type="term" value="F:zinc ion binding"/>
    <property type="evidence" value="ECO:0007669"/>
    <property type="project" value="InterPro"/>
</dbReference>
<dbReference type="SMART" id="SM00066">
    <property type="entry name" value="GAL4"/>
    <property type="match status" value="1"/>
</dbReference>
<dbReference type="GO" id="GO:0005634">
    <property type="term" value="C:nucleus"/>
    <property type="evidence" value="ECO:0007669"/>
    <property type="project" value="TreeGrafter"/>
</dbReference>
<dbReference type="InterPro" id="IPR051127">
    <property type="entry name" value="Fungal_SecMet_Regulators"/>
</dbReference>
<evidence type="ECO:0000256" key="4">
    <source>
        <dbReference type="ARBA" id="ARBA00023163"/>
    </source>
</evidence>
<keyword evidence="4" id="KW-0804">Transcription</keyword>
<dbReference type="PANTHER" id="PTHR47424:SF5">
    <property type="entry name" value="ZN(II)2CYS6 TRANSCRIPTION FACTOR (EUROFUNG)"/>
    <property type="match status" value="1"/>
</dbReference>
<evidence type="ECO:0000256" key="5">
    <source>
        <dbReference type="ARBA" id="ARBA00023242"/>
    </source>
</evidence>
<evidence type="ECO:0000256" key="6">
    <source>
        <dbReference type="SAM" id="MobiDB-lite"/>
    </source>
</evidence>
<organism evidence="8 9">
    <name type="scientific">Aspergillus sergii</name>
    <dbReference type="NCBI Taxonomy" id="1034303"/>
    <lineage>
        <taxon>Eukaryota</taxon>
        <taxon>Fungi</taxon>
        <taxon>Dikarya</taxon>
        <taxon>Ascomycota</taxon>
        <taxon>Pezizomycotina</taxon>
        <taxon>Eurotiomycetes</taxon>
        <taxon>Eurotiomycetidae</taxon>
        <taxon>Eurotiales</taxon>
        <taxon>Aspergillaceae</taxon>
        <taxon>Aspergillus</taxon>
        <taxon>Aspergillus subgen. Circumdati</taxon>
    </lineage>
</organism>